<comment type="caution">
    <text evidence="1">The sequence shown here is derived from an EMBL/GenBank/DDBJ whole genome shotgun (WGS) entry which is preliminary data.</text>
</comment>
<dbReference type="EMBL" id="CM042033">
    <property type="protein sequence ID" value="KAI3774182.1"/>
    <property type="molecule type" value="Genomic_DNA"/>
</dbReference>
<evidence type="ECO:0000313" key="1">
    <source>
        <dbReference type="EMBL" id="KAI3774182.1"/>
    </source>
</evidence>
<organism evidence="1 2">
    <name type="scientific">Smallanthus sonchifolius</name>
    <dbReference type="NCBI Taxonomy" id="185202"/>
    <lineage>
        <taxon>Eukaryota</taxon>
        <taxon>Viridiplantae</taxon>
        <taxon>Streptophyta</taxon>
        <taxon>Embryophyta</taxon>
        <taxon>Tracheophyta</taxon>
        <taxon>Spermatophyta</taxon>
        <taxon>Magnoliopsida</taxon>
        <taxon>eudicotyledons</taxon>
        <taxon>Gunneridae</taxon>
        <taxon>Pentapetalae</taxon>
        <taxon>asterids</taxon>
        <taxon>campanulids</taxon>
        <taxon>Asterales</taxon>
        <taxon>Asteraceae</taxon>
        <taxon>Asteroideae</taxon>
        <taxon>Heliantheae alliance</taxon>
        <taxon>Millerieae</taxon>
        <taxon>Smallanthus</taxon>
    </lineage>
</organism>
<dbReference type="Proteomes" id="UP001056120">
    <property type="component" value="Linkage Group LG16"/>
</dbReference>
<sequence>MYTISIRNSYDLKKLDLVELHGMLKTYELEMSQYNKLLNNTKKGAESTFKRKSLALNMSKPILKLTLARSELDETKVHIEKLESANSTLQKLLDSQINSKLRHGIGYNFVKPPVEYVPIPEPVTDIKLKFSNDPEPIEEAHNAFNLSSSESEYESTFETLKGYTPFYPRPEQNKVGISSLRSVKFVRGQTDVGSSSRNNKQKNFN</sequence>
<proteinExistence type="predicted"/>
<accession>A0ACB9FSJ8</accession>
<name>A0ACB9FSJ8_9ASTR</name>
<gene>
    <name evidence="1" type="ORF">L1987_48727</name>
</gene>
<evidence type="ECO:0000313" key="2">
    <source>
        <dbReference type="Proteomes" id="UP001056120"/>
    </source>
</evidence>
<protein>
    <submittedName>
        <fullName evidence="1">Uncharacterized protein</fullName>
    </submittedName>
</protein>
<reference evidence="1 2" key="2">
    <citation type="journal article" date="2022" name="Mol. Ecol. Resour.">
        <title>The genomes of chicory, endive, great burdock and yacon provide insights into Asteraceae paleo-polyploidization history and plant inulin production.</title>
        <authorList>
            <person name="Fan W."/>
            <person name="Wang S."/>
            <person name="Wang H."/>
            <person name="Wang A."/>
            <person name="Jiang F."/>
            <person name="Liu H."/>
            <person name="Zhao H."/>
            <person name="Xu D."/>
            <person name="Zhang Y."/>
        </authorList>
    </citation>
    <scope>NUCLEOTIDE SEQUENCE [LARGE SCALE GENOMIC DNA]</scope>
    <source>
        <strain evidence="2">cv. Yunnan</strain>
        <tissue evidence="1">Leaves</tissue>
    </source>
</reference>
<reference evidence="2" key="1">
    <citation type="journal article" date="2022" name="Mol. Ecol. Resour.">
        <title>The genomes of chicory, endive, great burdock and yacon provide insights into Asteraceae palaeo-polyploidization history and plant inulin production.</title>
        <authorList>
            <person name="Fan W."/>
            <person name="Wang S."/>
            <person name="Wang H."/>
            <person name="Wang A."/>
            <person name="Jiang F."/>
            <person name="Liu H."/>
            <person name="Zhao H."/>
            <person name="Xu D."/>
            <person name="Zhang Y."/>
        </authorList>
    </citation>
    <scope>NUCLEOTIDE SEQUENCE [LARGE SCALE GENOMIC DNA]</scope>
    <source>
        <strain evidence="2">cv. Yunnan</strain>
    </source>
</reference>
<keyword evidence="2" id="KW-1185">Reference proteome</keyword>